<dbReference type="InterPro" id="IPR018584">
    <property type="entry name" value="GT87"/>
</dbReference>
<keyword evidence="10" id="KW-0328">Glycosyltransferase</keyword>
<feature type="transmembrane region" description="Helical" evidence="9">
    <location>
        <begin position="207"/>
        <end position="226"/>
    </location>
</feature>
<dbReference type="EMBL" id="WEGI01000002">
    <property type="protein sequence ID" value="MQY25185.1"/>
    <property type="molecule type" value="Genomic_DNA"/>
</dbReference>
<dbReference type="AlphaFoldDB" id="A0A7K0DHA7"/>
<organism evidence="10 11">
    <name type="scientific">Nocardia aurantia</name>
    <dbReference type="NCBI Taxonomy" id="2585199"/>
    <lineage>
        <taxon>Bacteria</taxon>
        <taxon>Bacillati</taxon>
        <taxon>Actinomycetota</taxon>
        <taxon>Actinomycetes</taxon>
        <taxon>Mycobacteriales</taxon>
        <taxon>Nocardiaceae</taxon>
        <taxon>Nocardia</taxon>
    </lineage>
</organism>
<feature type="transmembrane region" description="Helical" evidence="9">
    <location>
        <begin position="103"/>
        <end position="120"/>
    </location>
</feature>
<evidence type="ECO:0000256" key="9">
    <source>
        <dbReference type="SAM" id="Phobius"/>
    </source>
</evidence>
<comment type="caution">
    <text evidence="10">The sequence shown here is derived from an EMBL/GenBank/DDBJ whole genome shotgun (WGS) entry which is preliminary data.</text>
</comment>
<comment type="subcellular location">
    <subcellularLocation>
        <location evidence="1">Cell membrane</location>
        <topology evidence="1">Multi-pass membrane protein</topology>
    </subcellularLocation>
</comment>
<dbReference type="Proteomes" id="UP000431401">
    <property type="component" value="Unassembled WGS sequence"/>
</dbReference>
<sequence>MYVAPVFLSQLEPRTARTTSEVLNFALWPFAVFTVLRTVLVKGTNFNITDDFAPVYKASLAFLNGRAIYNENFDLVDPHYLYPPSGTLMIAPLALLDPEKSKWCFVALNALALVLAWYLLLRLFRLSIKSVAAPLLLVLMFSSETVINTLAFGNVNGCLLAAEVIFLMLVLRRRDLWAGVAMGLTIAVKPTLAPLLLIPLLRGQWKVFITALGVPAVLMAAAWPLIKDPMDFVHRTVPYIFASRDYFNSAIVGNAGYYGLPVWLTWSMRIVMGVLVLISLWLLYRYYRSDELFFVTTMSGVLLIASWLLPSLGQQYYSMLVFPFLMSVALRNSVLRNWPAWLAIFGFMTYDKWLLDHWQSTGRALEYLRVTFGWGLLLVVVFCVLGDRYLAARREGRLDSGIDPAFLLPGADPEVPAKAPRPDAPANGVTAPEQVSVMEGARA</sequence>
<accession>A0A7K0DHA7</accession>
<evidence type="ECO:0000256" key="1">
    <source>
        <dbReference type="ARBA" id="ARBA00004651"/>
    </source>
</evidence>
<evidence type="ECO:0000256" key="3">
    <source>
        <dbReference type="ARBA" id="ARBA00022679"/>
    </source>
</evidence>
<feature type="transmembrane region" description="Helical" evidence="9">
    <location>
        <begin position="150"/>
        <end position="171"/>
    </location>
</feature>
<name>A0A7K0DHA7_9NOCA</name>
<feature type="region of interest" description="Disordered" evidence="8">
    <location>
        <begin position="413"/>
        <end position="443"/>
    </location>
</feature>
<feature type="transmembrane region" description="Helical" evidence="9">
    <location>
        <begin position="266"/>
        <end position="284"/>
    </location>
</feature>
<evidence type="ECO:0000313" key="11">
    <source>
        <dbReference type="Proteomes" id="UP000431401"/>
    </source>
</evidence>
<keyword evidence="2" id="KW-1003">Cell membrane</keyword>
<evidence type="ECO:0000256" key="8">
    <source>
        <dbReference type="SAM" id="MobiDB-lite"/>
    </source>
</evidence>
<keyword evidence="4 9" id="KW-0812">Transmembrane</keyword>
<keyword evidence="11" id="KW-1185">Reference proteome</keyword>
<evidence type="ECO:0000256" key="4">
    <source>
        <dbReference type="ARBA" id="ARBA00022692"/>
    </source>
</evidence>
<evidence type="ECO:0000256" key="5">
    <source>
        <dbReference type="ARBA" id="ARBA00022989"/>
    </source>
</evidence>
<feature type="transmembrane region" description="Helical" evidence="9">
    <location>
        <begin position="367"/>
        <end position="385"/>
    </location>
</feature>
<feature type="transmembrane region" description="Helical" evidence="9">
    <location>
        <begin position="22"/>
        <end position="40"/>
    </location>
</feature>
<evidence type="ECO:0000313" key="10">
    <source>
        <dbReference type="EMBL" id="MQY25185.1"/>
    </source>
</evidence>
<keyword evidence="3 10" id="KW-0808">Transferase</keyword>
<reference evidence="10 11" key="1">
    <citation type="submission" date="2019-10" db="EMBL/GenBank/DDBJ databases">
        <title>Nocardia macrotermitis sp. nov. and Nocardia aurantia sp. nov., isolated from the gut of fungus growing-termite Macrotermes natalensis.</title>
        <authorList>
            <person name="Benndorf R."/>
            <person name="Schwitalla J."/>
            <person name="Martin K."/>
            <person name="De Beer W."/>
            <person name="Kaster A.-K."/>
            <person name="Vollmers J."/>
            <person name="Poulsen M."/>
            <person name="Beemelmanns C."/>
        </authorList>
    </citation>
    <scope>NUCLEOTIDE SEQUENCE [LARGE SCALE GENOMIC DNA]</scope>
    <source>
        <strain evidence="10 11">RB56</strain>
    </source>
</reference>
<comment type="similarity">
    <text evidence="7">Belongs to the glycosyltransferase 87 family.</text>
</comment>
<protein>
    <submittedName>
        <fullName evidence="10">Alpha-(1-&gt;3)-arabinofuranosyltransferase</fullName>
        <ecNumber evidence="10">2.4.2.47</ecNumber>
    </submittedName>
</protein>
<dbReference type="GO" id="GO:0005886">
    <property type="term" value="C:plasma membrane"/>
    <property type="evidence" value="ECO:0007669"/>
    <property type="project" value="UniProtKB-SubCell"/>
</dbReference>
<keyword evidence="6 9" id="KW-0472">Membrane</keyword>
<proteinExistence type="inferred from homology"/>
<keyword evidence="5 9" id="KW-1133">Transmembrane helix</keyword>
<evidence type="ECO:0000256" key="7">
    <source>
        <dbReference type="ARBA" id="ARBA00024033"/>
    </source>
</evidence>
<gene>
    <name evidence="10" type="primary">aftC</name>
    <name evidence="10" type="ORF">NRB56_07410</name>
</gene>
<dbReference type="EC" id="2.4.2.47" evidence="10"/>
<evidence type="ECO:0000256" key="6">
    <source>
        <dbReference type="ARBA" id="ARBA00023136"/>
    </source>
</evidence>
<evidence type="ECO:0000256" key="2">
    <source>
        <dbReference type="ARBA" id="ARBA00022475"/>
    </source>
</evidence>
<feature type="transmembrane region" description="Helical" evidence="9">
    <location>
        <begin position="291"/>
        <end position="309"/>
    </location>
</feature>
<dbReference type="Pfam" id="PF09594">
    <property type="entry name" value="GT87"/>
    <property type="match status" value="1"/>
</dbReference>
<feature type="transmembrane region" description="Helical" evidence="9">
    <location>
        <begin position="177"/>
        <end position="200"/>
    </location>
</feature>
<dbReference type="GO" id="GO:0016758">
    <property type="term" value="F:hexosyltransferase activity"/>
    <property type="evidence" value="ECO:0007669"/>
    <property type="project" value="InterPro"/>
</dbReference>